<proteinExistence type="predicted"/>
<name>A0A9W7D2U7_9STRA</name>
<keyword evidence="2" id="KW-0808">Transferase</keyword>
<reference evidence="10" key="1">
    <citation type="submission" date="2023-04" db="EMBL/GenBank/DDBJ databases">
        <title>Phytophthora fragariaefolia NBRC 109709.</title>
        <authorList>
            <person name="Ichikawa N."/>
            <person name="Sato H."/>
            <person name="Tonouchi N."/>
        </authorList>
    </citation>
    <scope>NUCLEOTIDE SEQUENCE</scope>
    <source>
        <strain evidence="10">NBRC 109709</strain>
    </source>
</reference>
<dbReference type="GO" id="GO:0004190">
    <property type="term" value="F:aspartic-type endopeptidase activity"/>
    <property type="evidence" value="ECO:0007669"/>
    <property type="project" value="UniProtKB-KW"/>
</dbReference>
<keyword evidence="11" id="KW-1185">Reference proteome</keyword>
<dbReference type="GO" id="GO:0006508">
    <property type="term" value="P:proteolysis"/>
    <property type="evidence" value="ECO:0007669"/>
    <property type="project" value="UniProtKB-KW"/>
</dbReference>
<evidence type="ECO:0000256" key="6">
    <source>
        <dbReference type="ARBA" id="ARBA00022759"/>
    </source>
</evidence>
<dbReference type="GO" id="GO:0003964">
    <property type="term" value="F:RNA-directed DNA polymerase activity"/>
    <property type="evidence" value="ECO:0007669"/>
    <property type="project" value="UniProtKB-KW"/>
</dbReference>
<dbReference type="Pfam" id="PF17917">
    <property type="entry name" value="RT_RNaseH"/>
    <property type="match status" value="1"/>
</dbReference>
<evidence type="ECO:0000256" key="5">
    <source>
        <dbReference type="ARBA" id="ARBA00022750"/>
    </source>
</evidence>
<evidence type="ECO:0000256" key="1">
    <source>
        <dbReference type="ARBA" id="ARBA00022670"/>
    </source>
</evidence>
<gene>
    <name evidence="10" type="ORF">Pfra01_002269600</name>
</gene>
<dbReference type="InterPro" id="IPR043502">
    <property type="entry name" value="DNA/RNA_pol_sf"/>
</dbReference>
<keyword evidence="8" id="KW-0695">RNA-directed DNA polymerase</keyword>
<dbReference type="PANTHER" id="PTHR33064:SF37">
    <property type="entry name" value="RIBONUCLEASE H"/>
    <property type="match status" value="1"/>
</dbReference>
<evidence type="ECO:0000313" key="11">
    <source>
        <dbReference type="Proteomes" id="UP001165121"/>
    </source>
</evidence>
<dbReference type="InterPro" id="IPR051320">
    <property type="entry name" value="Viral_Replic_Matur_Polypro"/>
</dbReference>
<keyword evidence="6" id="KW-0255">Endonuclease</keyword>
<accession>A0A9W7D2U7</accession>
<protein>
    <submittedName>
        <fullName evidence="10">Unnamed protein product</fullName>
    </submittedName>
</protein>
<organism evidence="10 11">
    <name type="scientific">Phytophthora fragariaefolia</name>
    <dbReference type="NCBI Taxonomy" id="1490495"/>
    <lineage>
        <taxon>Eukaryota</taxon>
        <taxon>Sar</taxon>
        <taxon>Stramenopiles</taxon>
        <taxon>Oomycota</taxon>
        <taxon>Peronosporomycetes</taxon>
        <taxon>Peronosporales</taxon>
        <taxon>Peronosporaceae</taxon>
        <taxon>Phytophthora</taxon>
    </lineage>
</organism>
<keyword evidence="1" id="KW-0645">Protease</keyword>
<dbReference type="PANTHER" id="PTHR33064">
    <property type="entry name" value="POL PROTEIN"/>
    <property type="match status" value="1"/>
</dbReference>
<evidence type="ECO:0000256" key="7">
    <source>
        <dbReference type="ARBA" id="ARBA00022801"/>
    </source>
</evidence>
<keyword evidence="7" id="KW-0378">Hydrolase</keyword>
<keyword evidence="4" id="KW-0540">Nuclease</keyword>
<keyword evidence="5" id="KW-0064">Aspartyl protease</keyword>
<dbReference type="EMBL" id="BSXT01003493">
    <property type="protein sequence ID" value="GMF54405.1"/>
    <property type="molecule type" value="Genomic_DNA"/>
</dbReference>
<keyword evidence="3" id="KW-0548">Nucleotidyltransferase</keyword>
<evidence type="ECO:0000256" key="8">
    <source>
        <dbReference type="ARBA" id="ARBA00022918"/>
    </source>
</evidence>
<evidence type="ECO:0000256" key="2">
    <source>
        <dbReference type="ARBA" id="ARBA00022679"/>
    </source>
</evidence>
<dbReference type="AlphaFoldDB" id="A0A9W7D2U7"/>
<evidence type="ECO:0000256" key="4">
    <source>
        <dbReference type="ARBA" id="ARBA00022722"/>
    </source>
</evidence>
<dbReference type="OrthoDB" id="146525at2759"/>
<dbReference type="Proteomes" id="UP001165121">
    <property type="component" value="Unassembled WGS sequence"/>
</dbReference>
<evidence type="ECO:0000313" key="10">
    <source>
        <dbReference type="EMBL" id="GMF54405.1"/>
    </source>
</evidence>
<evidence type="ECO:0000256" key="3">
    <source>
        <dbReference type="ARBA" id="ARBA00022695"/>
    </source>
</evidence>
<dbReference type="GO" id="GO:0004519">
    <property type="term" value="F:endonuclease activity"/>
    <property type="evidence" value="ECO:0007669"/>
    <property type="project" value="UniProtKB-KW"/>
</dbReference>
<comment type="caution">
    <text evidence="10">The sequence shown here is derived from an EMBL/GenBank/DDBJ whole genome shotgun (WGS) entry which is preliminary data.</text>
</comment>
<dbReference type="SUPFAM" id="SSF56672">
    <property type="entry name" value="DNA/RNA polymerases"/>
    <property type="match status" value="1"/>
</dbReference>
<feature type="domain" description="Reverse transcriptase RNase H-like" evidence="9">
    <location>
        <begin position="120"/>
        <end position="209"/>
    </location>
</feature>
<sequence>MTQVDYLGLHVSKHGVGANPMNLESLTALVFSRTLKGLQSFLGSHNYTTASYQTSPFPRLRFYAFTERDFEACDASQEARKQEKWRRAICAFEALNVKLADTPMRKHFNPQREPIAIDYASDWNIAAVLAQVHDGVCMPVKFTSRTLKPNELNYSMVEKEILAMLRALSDGFTMLAGRRVRVLTRHRTLAWLFWSKGLQGRLSQWTAVLLSCKMEIWRSARGEEEILGTLAASKTPRERVDAAMEEIAPRKRPSRTIVFPIPTVSQGKALHVRSFDGSAKAKREGGAFSAVIWRLSKWEIAQAAAGYAPDLTVNKAEYKGLLLRCSLLEELSVTRLIIC</sequence>
<evidence type="ECO:0000259" key="9">
    <source>
        <dbReference type="Pfam" id="PF17917"/>
    </source>
</evidence>
<dbReference type="InterPro" id="IPR041373">
    <property type="entry name" value="RT_RNaseH"/>
</dbReference>